<gene>
    <name evidence="1" type="ORF">L2E82_15875</name>
</gene>
<name>A0ACB9F4J9_CICIN</name>
<sequence length="96" mass="10820">MTHELTIANTEGRNHEGTNKGHIVPTSDFIPTSRLFQYDVLDRGSIFLMFYFPVSVLVLDKLSNKTNYASCINCGNGSYRDHDCTDHNCFPIGLSF</sequence>
<organism evidence="1 2">
    <name type="scientific">Cichorium intybus</name>
    <name type="common">Chicory</name>
    <dbReference type="NCBI Taxonomy" id="13427"/>
    <lineage>
        <taxon>Eukaryota</taxon>
        <taxon>Viridiplantae</taxon>
        <taxon>Streptophyta</taxon>
        <taxon>Embryophyta</taxon>
        <taxon>Tracheophyta</taxon>
        <taxon>Spermatophyta</taxon>
        <taxon>Magnoliopsida</taxon>
        <taxon>eudicotyledons</taxon>
        <taxon>Gunneridae</taxon>
        <taxon>Pentapetalae</taxon>
        <taxon>asterids</taxon>
        <taxon>campanulids</taxon>
        <taxon>Asterales</taxon>
        <taxon>Asteraceae</taxon>
        <taxon>Cichorioideae</taxon>
        <taxon>Cichorieae</taxon>
        <taxon>Cichoriinae</taxon>
        <taxon>Cichorium</taxon>
    </lineage>
</organism>
<accession>A0ACB9F4J9</accession>
<dbReference type="EMBL" id="CM042011">
    <property type="protein sequence ID" value="KAI3765830.1"/>
    <property type="molecule type" value="Genomic_DNA"/>
</dbReference>
<reference evidence="2" key="1">
    <citation type="journal article" date="2022" name="Mol. Ecol. Resour.">
        <title>The genomes of chicory, endive, great burdock and yacon provide insights into Asteraceae palaeo-polyploidization history and plant inulin production.</title>
        <authorList>
            <person name="Fan W."/>
            <person name="Wang S."/>
            <person name="Wang H."/>
            <person name="Wang A."/>
            <person name="Jiang F."/>
            <person name="Liu H."/>
            <person name="Zhao H."/>
            <person name="Xu D."/>
            <person name="Zhang Y."/>
        </authorList>
    </citation>
    <scope>NUCLEOTIDE SEQUENCE [LARGE SCALE GENOMIC DNA]</scope>
    <source>
        <strain evidence="2">cv. Punajuju</strain>
    </source>
</reference>
<proteinExistence type="predicted"/>
<evidence type="ECO:0000313" key="1">
    <source>
        <dbReference type="EMBL" id="KAI3765830.1"/>
    </source>
</evidence>
<protein>
    <submittedName>
        <fullName evidence="1">Uncharacterized protein</fullName>
    </submittedName>
</protein>
<reference evidence="1 2" key="2">
    <citation type="journal article" date="2022" name="Mol. Ecol. Resour.">
        <title>The genomes of chicory, endive, great burdock and yacon provide insights into Asteraceae paleo-polyploidization history and plant inulin production.</title>
        <authorList>
            <person name="Fan W."/>
            <person name="Wang S."/>
            <person name="Wang H."/>
            <person name="Wang A."/>
            <person name="Jiang F."/>
            <person name="Liu H."/>
            <person name="Zhao H."/>
            <person name="Xu D."/>
            <person name="Zhang Y."/>
        </authorList>
    </citation>
    <scope>NUCLEOTIDE SEQUENCE [LARGE SCALE GENOMIC DNA]</scope>
    <source>
        <strain evidence="2">cv. Punajuju</strain>
        <tissue evidence="1">Leaves</tissue>
    </source>
</reference>
<keyword evidence="2" id="KW-1185">Reference proteome</keyword>
<dbReference type="Proteomes" id="UP001055811">
    <property type="component" value="Linkage Group LG03"/>
</dbReference>
<evidence type="ECO:0000313" key="2">
    <source>
        <dbReference type="Proteomes" id="UP001055811"/>
    </source>
</evidence>
<comment type="caution">
    <text evidence="1">The sequence shown here is derived from an EMBL/GenBank/DDBJ whole genome shotgun (WGS) entry which is preliminary data.</text>
</comment>